<dbReference type="Pfam" id="PF02415">
    <property type="entry name" value="Chlam_PMP"/>
    <property type="match status" value="1"/>
</dbReference>
<dbReference type="GO" id="GO:0005576">
    <property type="term" value="C:extracellular region"/>
    <property type="evidence" value="ECO:0007669"/>
    <property type="project" value="UniProtKB-SubCell"/>
</dbReference>
<dbReference type="InterPro" id="IPR059226">
    <property type="entry name" value="Choice_anch_Q_dom"/>
</dbReference>
<comment type="subcellular location">
    <subcellularLocation>
        <location evidence="1">Cell envelope</location>
    </subcellularLocation>
    <subcellularLocation>
        <location evidence="2">Cell outer membrane</location>
    </subcellularLocation>
    <subcellularLocation>
        <location evidence="3">Secreted</location>
    </subcellularLocation>
</comment>
<evidence type="ECO:0000256" key="5">
    <source>
        <dbReference type="ARBA" id="ARBA00022729"/>
    </source>
</evidence>
<evidence type="ECO:0000259" key="8">
    <source>
        <dbReference type="Pfam" id="PF18676"/>
    </source>
</evidence>
<keyword evidence="6" id="KW-0472">Membrane</keyword>
<evidence type="ECO:0000256" key="7">
    <source>
        <dbReference type="ARBA" id="ARBA00023237"/>
    </source>
</evidence>
<feature type="domain" description="MBG" evidence="8">
    <location>
        <begin position="874"/>
        <end position="943"/>
    </location>
</feature>
<feature type="domain" description="MBG" evidence="8">
    <location>
        <begin position="1025"/>
        <end position="1094"/>
    </location>
</feature>
<protein>
    <submittedName>
        <fullName evidence="9">MBG domain-containing protein</fullName>
    </submittedName>
</protein>
<evidence type="ECO:0000256" key="6">
    <source>
        <dbReference type="ARBA" id="ARBA00023136"/>
    </source>
</evidence>
<keyword evidence="4" id="KW-0964">Secreted</keyword>
<dbReference type="InterPro" id="IPR011050">
    <property type="entry name" value="Pectin_lyase_fold/virulence"/>
</dbReference>
<evidence type="ECO:0000256" key="3">
    <source>
        <dbReference type="ARBA" id="ARBA00004613"/>
    </source>
</evidence>
<dbReference type="PANTHER" id="PTHR11319">
    <property type="entry name" value="G PROTEIN-COUPLED RECEPTOR-RELATED"/>
    <property type="match status" value="1"/>
</dbReference>
<evidence type="ECO:0000256" key="2">
    <source>
        <dbReference type="ARBA" id="ARBA00004442"/>
    </source>
</evidence>
<organism evidence="9 10">
    <name type="scientific">Candidatus Pseudobacter hemicellulosilyticus</name>
    <dbReference type="NCBI Taxonomy" id="3121375"/>
    <lineage>
        <taxon>Bacteria</taxon>
        <taxon>Pseudomonadati</taxon>
        <taxon>Bacteroidota</taxon>
        <taxon>Chitinophagia</taxon>
        <taxon>Chitinophagales</taxon>
        <taxon>Chitinophagaceae</taxon>
        <taxon>Pseudobacter</taxon>
    </lineage>
</organism>
<dbReference type="InterPro" id="IPR012334">
    <property type="entry name" value="Pectin_lyas_fold"/>
</dbReference>
<dbReference type="NCBIfam" id="NF041518">
    <property type="entry name" value="choice_anch_Q"/>
    <property type="match status" value="1"/>
</dbReference>
<keyword evidence="7" id="KW-0998">Cell outer membrane</keyword>
<accession>A0AAJ5WXD5</accession>
<evidence type="ECO:0000256" key="1">
    <source>
        <dbReference type="ARBA" id="ARBA00004196"/>
    </source>
</evidence>
<dbReference type="Proteomes" id="UP001220610">
    <property type="component" value="Chromosome"/>
</dbReference>
<dbReference type="InterPro" id="IPR003368">
    <property type="entry name" value="POMP_repeat"/>
</dbReference>
<dbReference type="EMBL" id="CP119311">
    <property type="protein sequence ID" value="WEK36075.1"/>
    <property type="molecule type" value="Genomic_DNA"/>
</dbReference>
<dbReference type="Gene3D" id="2.160.20.10">
    <property type="entry name" value="Single-stranded right-handed beta-helix, Pectin lyase-like"/>
    <property type="match status" value="2"/>
</dbReference>
<name>A0AAJ5WXD5_9BACT</name>
<dbReference type="PANTHER" id="PTHR11319:SF35">
    <property type="entry name" value="OUTER MEMBRANE PROTEIN PMPC-RELATED"/>
    <property type="match status" value="1"/>
</dbReference>
<feature type="domain" description="MBG" evidence="8">
    <location>
        <begin position="951"/>
        <end position="1018"/>
    </location>
</feature>
<dbReference type="GO" id="GO:0009279">
    <property type="term" value="C:cell outer membrane"/>
    <property type="evidence" value="ECO:0007669"/>
    <property type="project" value="UniProtKB-SubCell"/>
</dbReference>
<gene>
    <name evidence="9" type="ORF">P0Y53_01055</name>
</gene>
<dbReference type="InterPro" id="IPR041286">
    <property type="entry name" value="MBG_2"/>
</dbReference>
<evidence type="ECO:0000256" key="4">
    <source>
        <dbReference type="ARBA" id="ARBA00022525"/>
    </source>
</evidence>
<keyword evidence="5" id="KW-0732">Signal</keyword>
<proteinExistence type="predicted"/>
<sequence>MKMNITRTSYLHPLLFLLCLLLPAMVSSQVLYVSRTASGAGNGSSWTNAYNTLQAAITRANAESSIKEIRISNGTYTEPEMTISSSYNITGSWNTNSNNQDFAVPTILTTQLKHRLLQIDAMQVVKLDRLRFFECGSDTVDAGGAIRSSAVLTLTNCQFWENKASRNVVNNFGGALYLDGPATIDYCSFNDNRCGFSGGAICNRSELTIGRSSFENNTTGDDAGAIYNAGNLTIHSTRFKGNHMDYAEGPVIINGRGGAIHSVGNPLRITNTVFEQNQAWNGGAIHASSSTLDVVNCTFYGNQCYSNSLGPTGLGAAIYNLYSSNNTIMTNIHNNIFFANFGPFYGNPLKPCPTIFLQGYNSNTAPSVSLHNNIIDPSLLEKYTYTTTPVDEANNFWLIPFFVDAANGNFSLMQNSPGVNMGSTDLYQAAARPGYDFTHQLRVSLCVIDIGAYEYQWPSLMEFNPNNYGELFVDPNSTYSGFGDRGSSWSKAVVSLEEAIPFLNLCPSVVELRLAKGTYQQGQQTINRPVYIRGGYDPQTGQQDWNANPTILQPTGNNRILATNAATGTIRVEGITFQGANTNIAGGAIYNSRNLDLSYCKFLNNHSSHLGGAVYAEGYATARNCAFIGNVGSSGGAFFNFGASTITNCSFLDNSSTSAGQHAIAGLNGGHALYLYNNIIWGDPGQVYHVGPLRLDHNIIRGVSGNNLHLINDAATDQLEADPLFTNGGTGNLRLQAGSPAINKGLNSLYENADGIANNNSLLTDPDLNGGRRQFSHTIDLGAYERQMLQQTITATAQQLVYGEQAASTASSSASLPLVLTPSDPVYASIVPANNFIQANRKGTVQIQVTQPGNAEYDPAPAVSYLLTIVARPVTITATPQQKNYGDADPVLNYSVNPQMITGDGFTGSLQRDPGEDAGSYAILLHDLSAGDNYDISYTGNNLDIQPLPVQVTADPQTKTYGDSDPTLTYQHAPALVGTDAFTGTLSRAAGENVGQYAISNGLSLSSNYTLNYTGAQFSITQKSIQVTADNKTKVYGQPDPAFTWSVSPALITGDLLTGALTRTTGEDAGDYAITIGSLNNPNYAIGFTAGQLTIGKAQQQISWNQQLVSDCNGNTSIGLTASSSSGLTVDYVSANTRIATISGNQLTIVGPGLATITARQPGNNNYYPATEVQQQLTSRLPANLLVKRWDDVLVFNNNSNSFSGWQWYKNDQPVNGGTGQYLYESGKLNGTYYATAHTAAGQVVPTCPVTLTPGASTSLISVTPNPVRPGQAVTVRINLDAAALQGASLRLFNIQGMEMRAVQTVTPQTSLTMPLVPGLYVVKLQLSTGAVYSVNVLVRS</sequence>
<evidence type="ECO:0000313" key="9">
    <source>
        <dbReference type="EMBL" id="WEK36075.1"/>
    </source>
</evidence>
<reference evidence="9" key="1">
    <citation type="submission" date="2023-03" db="EMBL/GenBank/DDBJ databases">
        <title>Andean soil-derived lignocellulolytic bacterial consortium as a source of novel taxa and putative plastic-active enzymes.</title>
        <authorList>
            <person name="Diaz-Garcia L."/>
            <person name="Chuvochina M."/>
            <person name="Feuerriegel G."/>
            <person name="Bunk B."/>
            <person name="Sproer C."/>
            <person name="Streit W.R."/>
            <person name="Rodriguez L.M."/>
            <person name="Overmann J."/>
            <person name="Jimenez D.J."/>
        </authorList>
    </citation>
    <scope>NUCLEOTIDE SEQUENCE</scope>
    <source>
        <strain evidence="9">MAG 7</strain>
    </source>
</reference>
<dbReference type="SUPFAM" id="SSF51126">
    <property type="entry name" value="Pectin lyase-like"/>
    <property type="match status" value="2"/>
</dbReference>
<dbReference type="Pfam" id="PF18676">
    <property type="entry name" value="MBG_2"/>
    <property type="match status" value="3"/>
</dbReference>
<evidence type="ECO:0000313" key="10">
    <source>
        <dbReference type="Proteomes" id="UP001220610"/>
    </source>
</evidence>